<gene>
    <name evidence="1" type="ORF">Q5P01_019565</name>
</gene>
<comment type="caution">
    <text evidence="1">The sequence shown here is derived from an EMBL/GenBank/DDBJ whole genome shotgun (WGS) entry which is preliminary data.</text>
</comment>
<accession>A0AA88M1A9</accession>
<evidence type="ECO:0000313" key="1">
    <source>
        <dbReference type="EMBL" id="KAK2828531.1"/>
    </source>
</evidence>
<protein>
    <submittedName>
        <fullName evidence="1">Uncharacterized protein</fullName>
    </submittedName>
</protein>
<keyword evidence="2" id="KW-1185">Reference proteome</keyword>
<proteinExistence type="predicted"/>
<name>A0AA88M1A9_CHASR</name>
<dbReference type="EMBL" id="JAUPFM010000015">
    <property type="protein sequence ID" value="KAK2828531.1"/>
    <property type="molecule type" value="Genomic_DNA"/>
</dbReference>
<reference evidence="1" key="1">
    <citation type="submission" date="2023-07" db="EMBL/GenBank/DDBJ databases">
        <title>Chromosome-level Genome Assembly of Striped Snakehead (Channa striata).</title>
        <authorList>
            <person name="Liu H."/>
        </authorList>
    </citation>
    <scope>NUCLEOTIDE SEQUENCE</scope>
    <source>
        <strain evidence="1">Gz</strain>
        <tissue evidence="1">Muscle</tissue>
    </source>
</reference>
<organism evidence="1 2">
    <name type="scientific">Channa striata</name>
    <name type="common">Snakehead murrel</name>
    <name type="synonym">Ophicephalus striatus</name>
    <dbReference type="NCBI Taxonomy" id="64152"/>
    <lineage>
        <taxon>Eukaryota</taxon>
        <taxon>Metazoa</taxon>
        <taxon>Chordata</taxon>
        <taxon>Craniata</taxon>
        <taxon>Vertebrata</taxon>
        <taxon>Euteleostomi</taxon>
        <taxon>Actinopterygii</taxon>
        <taxon>Neopterygii</taxon>
        <taxon>Teleostei</taxon>
        <taxon>Neoteleostei</taxon>
        <taxon>Acanthomorphata</taxon>
        <taxon>Anabantaria</taxon>
        <taxon>Anabantiformes</taxon>
        <taxon>Channoidei</taxon>
        <taxon>Channidae</taxon>
        <taxon>Channa</taxon>
    </lineage>
</organism>
<evidence type="ECO:0000313" key="2">
    <source>
        <dbReference type="Proteomes" id="UP001187415"/>
    </source>
</evidence>
<dbReference type="AlphaFoldDB" id="A0AA88M1A9"/>
<dbReference type="Proteomes" id="UP001187415">
    <property type="component" value="Unassembled WGS sequence"/>
</dbReference>
<sequence>MWKLNLSLRGGQSLEVLIGCEFQLKAFSQPLETAAYTDCGDTIPRGTVINTDVPYHTWPQSVRSIIT</sequence>